<accession>A0AAD7YEW1</accession>
<evidence type="ECO:0000256" key="5">
    <source>
        <dbReference type="ARBA" id="ARBA00022803"/>
    </source>
</evidence>
<dbReference type="InterPro" id="IPR001680">
    <property type="entry name" value="WD40_rpt"/>
</dbReference>
<reference evidence="10" key="1">
    <citation type="submission" date="2023-03" db="EMBL/GenBank/DDBJ databases">
        <title>Chromosome-level genomes of two armyworms, Mythimna separata and Mythimna loreyi, provide insights into the biosynthesis and reception of sex pheromones.</title>
        <authorList>
            <person name="Zhao H."/>
        </authorList>
    </citation>
    <scope>NUCLEOTIDE SEQUENCE</scope>
    <source>
        <strain evidence="10">BeijingLab</strain>
        <tissue evidence="10">Pupa</tissue>
    </source>
</reference>
<feature type="region of interest" description="Disordered" evidence="9">
    <location>
        <begin position="1742"/>
        <end position="1772"/>
    </location>
</feature>
<comment type="subcellular location">
    <subcellularLocation>
        <location evidence="1">Cell projection</location>
        <location evidence="1">Cilium</location>
    </subcellularLocation>
</comment>
<dbReference type="GO" id="GO:0036064">
    <property type="term" value="C:ciliary basal body"/>
    <property type="evidence" value="ECO:0007669"/>
    <property type="project" value="TreeGrafter"/>
</dbReference>
<dbReference type="Proteomes" id="UP001231518">
    <property type="component" value="Chromosome 4"/>
</dbReference>
<dbReference type="Gene3D" id="1.25.40.470">
    <property type="match status" value="2"/>
</dbReference>
<keyword evidence="11" id="KW-1185">Reference proteome</keyword>
<evidence type="ECO:0008006" key="12">
    <source>
        <dbReference type="Google" id="ProtNLM"/>
    </source>
</evidence>
<dbReference type="SUPFAM" id="SSF50969">
    <property type="entry name" value="YVTN repeat-like/Quinoprotein amine dehydrogenase"/>
    <property type="match status" value="1"/>
</dbReference>
<keyword evidence="6" id="KW-0969">Cilium</keyword>
<dbReference type="GO" id="GO:0042073">
    <property type="term" value="P:intraciliary transport"/>
    <property type="evidence" value="ECO:0007669"/>
    <property type="project" value="TreeGrafter"/>
</dbReference>
<sequence length="2095" mass="226060">MRLKYSKTLLEAQDAEYPIADICWSPNNVKLAVATCDRLVLLFDREGTRRDKFATKPADAAAGKKSYVITSISFSDNSELLGVAQSDSMVFVYRVGADWSGKKVICNKFPLTGAPMSLLPADNGFYTGTSDGKIRSLDCKSNKSSSMWTGGACCVSLARGGEGTLASGHVDGTLYLNGRLLLRYALPPTALVLLPPYLIVGSCDGRVSVYEAQRGALLRSLEPQLPPDRRDLISAAPSPSGQTVAFGVFDGCLVGEVKESGGVELSMLNIPNFYAARALAWSGDGTKLALASQTGAVIQLEAVLRRWVWRDTVEVQHVSARQLVLSRLANDALPLTVTTKQAPDIFNVRFIGNDWYAVCRTSTTLILCDIARGLTSEIPWTGGGERVYAAVGGACLLHRAGELSVVEYGLDKVLHTVRTERVNPHVLSVRINEGAIGGSETGDRKHLAYLLDRQTIAVVDLTTGIQLGQWWHEARVDWLELNESGQLLLLRDTRRRLALLRLNNGDKEIIASGVSFVQWIENSDAVVAQIPTHLLVWYSAWDPGSVEMAECGGAAAVEVISRRVVLDGGVLPYLQLDEHRLAFNNALRSGDLAGCARYLDGVGNNADVAPLWRQLAERALANDDVQLAAKCYREVDDVARTFYLEKTVEMAASEGDGDVSVGLNNAIVRARLAIFEGDLSAAEECYVRRAGRPDLAVDMYKQFNRWTDAIVLAERTDRASVKTLKQQHMDYLTSTGRLGEAGAVLASSGDVEGAVKLWLRGGRSKRAAALLLQHPQLLRDTDLVDSVHTQLIQEEWWETAGEISERRGDTRAAVEYYAKGNNYARAVQLAREACPGEVTGLEGRWGAWLVASRQAGAAVPHLIEAGQARQALDAALAAHHYRKALQILQVCAGEVTALEGRWGAWLVASRQAGAAVPHLIEAGQARQALDAALAAHHYRKALQILQVCAGEVTALEGRWGAWLVASRQAGAAVPHLIEAGQARQALDAALAAHHYRKALQILQVCAGEVTALEGRWGAWLVASRQAGAAVPHLIEAGQARQALDAALAAHHYRKALQILQVCAGEVTALEGRWGAWLVASRQAGAAVPHLIEAGQARQALDAALAAHHYRKALQILQVCAGEVTALEGRWGAWLVASRQAGAAVPHLIEAGQARQALDAALAAHHYRKALQILQVCAGEVTALEGRWGAWLVASRQAGAAVPHLIEAGQARQALDAALAAHHYRKALQILQVCAGEVTALEGRWGAWLVASRQAGAAVPHLIEAGQARQALDAALAAHHYRKALQILQAIEDKDSIREQCERLGDHFISTREWETAERVLTSCGMAERCVRAYNSAGRVADGLQLAAAHLTEEETRDIYLPLAQQLRLDGQLRKAEQIYIGLGEPDEAISMYKEASQYESMLRLVAVHRSSLLEATRRHVAQALHASGDLRAAENYYIQAGDWKSAIQMYRSAGQWEGAERVARAHAPSGVQQQVALQWAGALGGAPAARLLAARGLAALGARWALQAQRWDIAMELSALGGGISRSEVARAEAASLADERPDEAEAAFLRAGAAEHAIRMWLQHGKHQRALVLAEQHAPTMVEEVLVEGARAAAERGDLSQFETLMIRANRPRDVVQHYKDLELWDEAARVSREYLPDSSGSGGGEGVPGEVPALLQRAADHADAAEWWDAVRLLAAASAAAAAAAAPRLAERAALRAARLARDHLHDGRRKAAADILAERFAAIGQTDIGEQLRAALTEGYTADDEVQGTSTEYEEEEAEAPQEAEAEAEAEAEGLERLARAGHWARCLAHAGARAPHYALRYTAHLFKAHPRMEGIDIESEEPPEVLTQVLDVLRQYLGSGEPGIDSLMGSDAPLAKAVCSELLVRVSTAPKCVSALKDAASVMVTANADDRALQAITLLIALHVPQIASKAARALPRYTDIIVADIAYYACGMAVRAEGASGAREAFVLLNRCLDLAEAADDDSAHLLDYTDFECTDWSRTPLLLESGCVRGAALEDAREWVLAVSMDQAVEQTLPVDSRDLYASTVGDTESCCVVTGYPLGSRLVTFTNGRCANREWWSRAVSASRGGGAPAALLYHVEQWCGPADYHHV</sequence>
<dbReference type="InterPro" id="IPR036322">
    <property type="entry name" value="WD40_repeat_dom_sf"/>
</dbReference>
<protein>
    <recommendedName>
        <fullName evidence="12">Intraflagellar transport protein 172 homolog</fullName>
    </recommendedName>
</protein>
<dbReference type="SUPFAM" id="SSF50978">
    <property type="entry name" value="WD40 repeat-like"/>
    <property type="match status" value="1"/>
</dbReference>
<evidence type="ECO:0000256" key="1">
    <source>
        <dbReference type="ARBA" id="ARBA00004138"/>
    </source>
</evidence>
<organism evidence="10 11">
    <name type="scientific">Mythimna separata</name>
    <name type="common">Oriental armyworm</name>
    <name type="synonym">Pseudaletia separata</name>
    <dbReference type="NCBI Taxonomy" id="271217"/>
    <lineage>
        <taxon>Eukaryota</taxon>
        <taxon>Metazoa</taxon>
        <taxon>Ecdysozoa</taxon>
        <taxon>Arthropoda</taxon>
        <taxon>Hexapoda</taxon>
        <taxon>Insecta</taxon>
        <taxon>Pterygota</taxon>
        <taxon>Neoptera</taxon>
        <taxon>Endopterygota</taxon>
        <taxon>Lepidoptera</taxon>
        <taxon>Glossata</taxon>
        <taxon>Ditrysia</taxon>
        <taxon>Noctuoidea</taxon>
        <taxon>Noctuidae</taxon>
        <taxon>Noctuinae</taxon>
        <taxon>Hadenini</taxon>
        <taxon>Mythimna</taxon>
    </lineage>
</organism>
<dbReference type="InterPro" id="IPR015943">
    <property type="entry name" value="WD40/YVTN_repeat-like_dom_sf"/>
</dbReference>
<dbReference type="GO" id="GO:0030992">
    <property type="term" value="C:intraciliary transport particle B"/>
    <property type="evidence" value="ECO:0007669"/>
    <property type="project" value="TreeGrafter"/>
</dbReference>
<keyword evidence="5" id="KW-0802">TPR repeat</keyword>
<proteinExistence type="inferred from homology"/>
<keyword evidence="4" id="KW-0677">Repeat</keyword>
<comment type="caution">
    <text evidence="10">The sequence shown here is derived from an EMBL/GenBank/DDBJ whole genome shotgun (WGS) entry which is preliminary data.</text>
</comment>
<dbReference type="Gene3D" id="2.130.10.10">
    <property type="entry name" value="YVTN repeat-like/Quinoprotein amine dehydrogenase"/>
    <property type="match status" value="2"/>
</dbReference>
<keyword evidence="7" id="KW-0966">Cell projection</keyword>
<evidence type="ECO:0000313" key="11">
    <source>
        <dbReference type="Proteomes" id="UP001231518"/>
    </source>
</evidence>
<evidence type="ECO:0000256" key="7">
    <source>
        <dbReference type="ARBA" id="ARBA00023273"/>
    </source>
</evidence>
<feature type="compositionally biased region" description="Acidic residues" evidence="9">
    <location>
        <begin position="1744"/>
        <end position="1772"/>
    </location>
</feature>
<keyword evidence="2" id="KW-0217">Developmental protein</keyword>
<keyword evidence="3" id="KW-0853">WD repeat</keyword>
<evidence type="ECO:0000256" key="3">
    <source>
        <dbReference type="ARBA" id="ARBA00022574"/>
    </source>
</evidence>
<dbReference type="EMBL" id="JARGEI010000020">
    <property type="protein sequence ID" value="KAJ8713412.1"/>
    <property type="molecule type" value="Genomic_DNA"/>
</dbReference>
<name>A0AAD7YEW1_MYTSE</name>
<evidence type="ECO:0000256" key="2">
    <source>
        <dbReference type="ARBA" id="ARBA00022473"/>
    </source>
</evidence>
<dbReference type="SMART" id="SM00320">
    <property type="entry name" value="WD40"/>
    <property type="match status" value="3"/>
</dbReference>
<evidence type="ECO:0000256" key="9">
    <source>
        <dbReference type="SAM" id="MobiDB-lite"/>
    </source>
</evidence>
<dbReference type="GO" id="GO:0005930">
    <property type="term" value="C:axoneme"/>
    <property type="evidence" value="ECO:0007669"/>
    <property type="project" value="TreeGrafter"/>
</dbReference>
<evidence type="ECO:0000256" key="6">
    <source>
        <dbReference type="ARBA" id="ARBA00023069"/>
    </source>
</evidence>
<evidence type="ECO:0000256" key="8">
    <source>
        <dbReference type="ARBA" id="ARBA00038130"/>
    </source>
</evidence>
<dbReference type="PANTHER" id="PTHR15722:SF2">
    <property type="entry name" value="INTRAFLAGELLAR TRANSPORT PROTEIN 172 HOMOLOG"/>
    <property type="match status" value="1"/>
</dbReference>
<dbReference type="PANTHER" id="PTHR15722">
    <property type="entry name" value="IFT140/172-RELATED"/>
    <property type="match status" value="1"/>
</dbReference>
<dbReference type="InterPro" id="IPR011044">
    <property type="entry name" value="Quino_amine_DH_bsu"/>
</dbReference>
<evidence type="ECO:0000313" key="10">
    <source>
        <dbReference type="EMBL" id="KAJ8713412.1"/>
    </source>
</evidence>
<gene>
    <name evidence="10" type="ORF">PYW07_013782</name>
</gene>
<evidence type="ECO:0000256" key="4">
    <source>
        <dbReference type="ARBA" id="ARBA00022737"/>
    </source>
</evidence>
<comment type="similarity">
    <text evidence="8">Belongs to the IFT172 family.</text>
</comment>